<protein>
    <recommendedName>
        <fullName evidence="3">GspL periplasmic domain protein</fullName>
    </recommendedName>
</protein>
<dbReference type="EMBL" id="SJPZ01000002">
    <property type="protein sequence ID" value="TWU62330.1"/>
    <property type="molecule type" value="Genomic_DNA"/>
</dbReference>
<dbReference type="Proteomes" id="UP000316476">
    <property type="component" value="Unassembled WGS sequence"/>
</dbReference>
<evidence type="ECO:0000313" key="1">
    <source>
        <dbReference type="EMBL" id="TWU62330.1"/>
    </source>
</evidence>
<dbReference type="RefSeq" id="WP_197137967.1">
    <property type="nucleotide sequence ID" value="NZ_SJPZ01000002.1"/>
</dbReference>
<proteinExistence type="predicted"/>
<name>A0A5C6FJM3_9PLAN</name>
<accession>A0A5C6FJM3</accession>
<reference evidence="1 2" key="1">
    <citation type="submission" date="2019-02" db="EMBL/GenBank/DDBJ databases">
        <title>Deep-cultivation of Planctomycetes and their phenomic and genomic characterization uncovers novel biology.</title>
        <authorList>
            <person name="Wiegand S."/>
            <person name="Jogler M."/>
            <person name="Boedeker C."/>
            <person name="Pinto D."/>
            <person name="Vollmers J."/>
            <person name="Rivas-Marin E."/>
            <person name="Kohn T."/>
            <person name="Peeters S.H."/>
            <person name="Heuer A."/>
            <person name="Rast P."/>
            <person name="Oberbeckmann S."/>
            <person name="Bunk B."/>
            <person name="Jeske O."/>
            <person name="Meyerdierks A."/>
            <person name="Storesund J.E."/>
            <person name="Kallscheuer N."/>
            <person name="Luecker S."/>
            <person name="Lage O.M."/>
            <person name="Pohl T."/>
            <person name="Merkel B.J."/>
            <person name="Hornburger P."/>
            <person name="Mueller R.-W."/>
            <person name="Bruemmer F."/>
            <person name="Labrenz M."/>
            <person name="Spormann A.M."/>
            <person name="Op Den Camp H."/>
            <person name="Overmann J."/>
            <person name="Amann R."/>
            <person name="Jetten M.S.M."/>
            <person name="Mascher T."/>
            <person name="Medema M.H."/>
            <person name="Devos D.P."/>
            <person name="Kaster A.-K."/>
            <person name="Ovreas L."/>
            <person name="Rohde M."/>
            <person name="Galperin M.Y."/>
            <person name="Jogler C."/>
        </authorList>
    </citation>
    <scope>NUCLEOTIDE SEQUENCE [LARGE SCALE GENOMIC DNA]</scope>
    <source>
        <strain evidence="1 2">V7</strain>
    </source>
</reference>
<organism evidence="1 2">
    <name type="scientific">Crateriforma conspicua</name>
    <dbReference type="NCBI Taxonomy" id="2527996"/>
    <lineage>
        <taxon>Bacteria</taxon>
        <taxon>Pseudomonadati</taxon>
        <taxon>Planctomycetota</taxon>
        <taxon>Planctomycetia</taxon>
        <taxon>Planctomycetales</taxon>
        <taxon>Planctomycetaceae</taxon>
        <taxon>Crateriforma</taxon>
    </lineage>
</organism>
<evidence type="ECO:0000313" key="2">
    <source>
        <dbReference type="Proteomes" id="UP000316476"/>
    </source>
</evidence>
<sequence>MSKEQAAALRTERLLRYELEEYLPLDGDEIAIARVDGHAGSLVIAASASALEEDYTEIHRQGTHVEAVTPIVWLATQMALTPTDLRVTDYVLVLSETHVDVMTFDNGKIIDWQWRPWTGRNFRDLTPQPEGNVIVLVDRDIGAEAGAEALDWGRGTIAQLHEINILEAADLQAAAIVAGRSNAWIDLRNGRLSSPRPFYAIQRPLSVAVGALLLFQIALIGSVYWRDYSNRLASQVMIERQHRSFEKAFPNQPVPVGITSRLESEQRSLVGAKGLDGPASPRLVSVAPVLHHVLMALPNQEDIRFRIDRLECGPNEVRLLDGVVRSFEELEEISLRLRSAGFEVPDVSSSVVSDGVTLRYESMQLPADREFGQ</sequence>
<comment type="caution">
    <text evidence="1">The sequence shown here is derived from an EMBL/GenBank/DDBJ whole genome shotgun (WGS) entry which is preliminary data.</text>
</comment>
<gene>
    <name evidence="1" type="ORF">V7x_40590</name>
</gene>
<dbReference type="AlphaFoldDB" id="A0A5C6FJM3"/>
<evidence type="ECO:0008006" key="3">
    <source>
        <dbReference type="Google" id="ProtNLM"/>
    </source>
</evidence>